<evidence type="ECO:0000313" key="2">
    <source>
        <dbReference type="Proteomes" id="UP001362100"/>
    </source>
</evidence>
<sequence length="67" mass="7356">MTIGYFGHIYRSLQDLIYAGYHRGTASHATSHSVNALIFADCNWLEGFTNQTPFSPIAVYSGRASGD</sequence>
<accession>A0ABU8Q0M6</accession>
<evidence type="ECO:0000313" key="1">
    <source>
        <dbReference type="EMBL" id="MEJ5047851.1"/>
    </source>
</evidence>
<name>A0ABU8Q0M6_9GAMM</name>
<dbReference type="Proteomes" id="UP001362100">
    <property type="component" value="Unassembled WGS sequence"/>
</dbReference>
<dbReference type="EMBL" id="JBBGZW010000002">
    <property type="protein sequence ID" value="MEJ5047851.1"/>
    <property type="molecule type" value="Genomic_DNA"/>
</dbReference>
<gene>
    <name evidence="1" type="ORF">WH298_21905</name>
</gene>
<comment type="caution">
    <text evidence="1">The sequence shown here is derived from an EMBL/GenBank/DDBJ whole genome shotgun (WGS) entry which is preliminary data.</text>
</comment>
<protein>
    <submittedName>
        <fullName evidence="1">Uncharacterized protein</fullName>
    </submittedName>
</protein>
<keyword evidence="2" id="KW-1185">Reference proteome</keyword>
<reference evidence="1 2" key="1">
    <citation type="submission" date="2023-12" db="EMBL/GenBank/DDBJ databases">
        <title>Gut-associated functions are favored during microbiome assembly across C. elegans life.</title>
        <authorList>
            <person name="Zimmermann J."/>
        </authorList>
    </citation>
    <scope>NUCLEOTIDE SEQUENCE [LARGE SCALE GENOMIC DNA]</scope>
    <source>
        <strain evidence="1 2">BIGb0393</strain>
    </source>
</reference>
<proteinExistence type="predicted"/>
<dbReference type="RefSeq" id="WP_180824039.1">
    <property type="nucleotide sequence ID" value="NZ_JACAWY010000002.1"/>
</dbReference>
<organism evidence="1 2">
    <name type="scientific">Pantoea nemavictus</name>
    <dbReference type="NCBI Taxonomy" id="2726955"/>
    <lineage>
        <taxon>Bacteria</taxon>
        <taxon>Pseudomonadati</taxon>
        <taxon>Pseudomonadota</taxon>
        <taxon>Gammaproteobacteria</taxon>
        <taxon>Enterobacterales</taxon>
        <taxon>Erwiniaceae</taxon>
        <taxon>Pantoea</taxon>
    </lineage>
</organism>